<name>A0ABR5AMX1_9BACL</name>
<keyword evidence="1" id="KW-0472">Membrane</keyword>
<organism evidence="2 3">
    <name type="scientific">Gordoniibacillus kamchatkensis</name>
    <dbReference type="NCBI Taxonomy" id="1590651"/>
    <lineage>
        <taxon>Bacteria</taxon>
        <taxon>Bacillati</taxon>
        <taxon>Bacillota</taxon>
        <taxon>Bacilli</taxon>
        <taxon>Bacillales</taxon>
        <taxon>Paenibacillaceae</taxon>
        <taxon>Gordoniibacillus</taxon>
    </lineage>
</organism>
<feature type="transmembrane region" description="Helical" evidence="1">
    <location>
        <begin position="38"/>
        <end position="60"/>
    </location>
</feature>
<evidence type="ECO:0000313" key="2">
    <source>
        <dbReference type="EMBL" id="KIL42375.1"/>
    </source>
</evidence>
<keyword evidence="1" id="KW-0812">Transmembrane</keyword>
<keyword evidence="1" id="KW-1133">Transmembrane helix</keyword>
<dbReference type="Pfam" id="PF14007">
    <property type="entry name" value="YtpI"/>
    <property type="match status" value="1"/>
</dbReference>
<dbReference type="RefSeq" id="WP_041044693.1">
    <property type="nucleotide sequence ID" value="NZ_JXAK01000001.1"/>
</dbReference>
<dbReference type="Proteomes" id="UP000031967">
    <property type="component" value="Unassembled WGS sequence"/>
</dbReference>
<evidence type="ECO:0000313" key="3">
    <source>
        <dbReference type="Proteomes" id="UP000031967"/>
    </source>
</evidence>
<sequence>MQTLQLFLFSFIVLTVAMSVGLSVRARREKDPAKRGVWSARLNICMGIMLISIAVSQLFFFNDSNIRRVFGTVCVLLGLFNLFAGIRNYGAYSRMLDKQRTNKEA</sequence>
<keyword evidence="3" id="KW-1185">Reference proteome</keyword>
<comment type="caution">
    <text evidence="2">The sequence shown here is derived from an EMBL/GenBank/DDBJ whole genome shotgun (WGS) entry which is preliminary data.</text>
</comment>
<reference evidence="2 3" key="1">
    <citation type="submission" date="2014-12" db="EMBL/GenBank/DDBJ databases">
        <title>Draft genome sequence of Paenibacillus kamchatkensis strain B-2647.</title>
        <authorList>
            <person name="Karlyshev A.V."/>
            <person name="Kudryashova E.B."/>
        </authorList>
    </citation>
    <scope>NUCLEOTIDE SEQUENCE [LARGE SCALE GENOMIC DNA]</scope>
    <source>
        <strain evidence="2 3">VKM B-2647</strain>
    </source>
</reference>
<evidence type="ECO:0000256" key="1">
    <source>
        <dbReference type="SAM" id="Phobius"/>
    </source>
</evidence>
<gene>
    <name evidence="2" type="ORF">SD70_00025</name>
</gene>
<dbReference type="EMBL" id="JXAK01000001">
    <property type="protein sequence ID" value="KIL42375.1"/>
    <property type="molecule type" value="Genomic_DNA"/>
</dbReference>
<proteinExistence type="predicted"/>
<feature type="transmembrane region" description="Helical" evidence="1">
    <location>
        <begin position="6"/>
        <end position="26"/>
    </location>
</feature>
<accession>A0ABR5AMX1</accession>
<protein>
    <recommendedName>
        <fullName evidence="4">YtpI-like protein</fullName>
    </recommendedName>
</protein>
<dbReference type="InterPro" id="IPR025618">
    <property type="entry name" value="YtpI"/>
</dbReference>
<feature type="transmembrane region" description="Helical" evidence="1">
    <location>
        <begin position="66"/>
        <end position="86"/>
    </location>
</feature>
<evidence type="ECO:0008006" key="4">
    <source>
        <dbReference type="Google" id="ProtNLM"/>
    </source>
</evidence>